<dbReference type="EMBL" id="AVOT02022480">
    <property type="protein sequence ID" value="MBW0511943.1"/>
    <property type="molecule type" value="Genomic_DNA"/>
</dbReference>
<name>A0A9Q3HNK8_9BASI</name>
<comment type="caution">
    <text evidence="1">The sequence shown here is derived from an EMBL/GenBank/DDBJ whole genome shotgun (WGS) entry which is preliminary data.</text>
</comment>
<evidence type="ECO:0000313" key="2">
    <source>
        <dbReference type="Proteomes" id="UP000765509"/>
    </source>
</evidence>
<dbReference type="AlphaFoldDB" id="A0A9Q3HNK8"/>
<proteinExistence type="predicted"/>
<dbReference type="Proteomes" id="UP000765509">
    <property type="component" value="Unassembled WGS sequence"/>
</dbReference>
<organism evidence="1 2">
    <name type="scientific">Austropuccinia psidii MF-1</name>
    <dbReference type="NCBI Taxonomy" id="1389203"/>
    <lineage>
        <taxon>Eukaryota</taxon>
        <taxon>Fungi</taxon>
        <taxon>Dikarya</taxon>
        <taxon>Basidiomycota</taxon>
        <taxon>Pucciniomycotina</taxon>
        <taxon>Pucciniomycetes</taxon>
        <taxon>Pucciniales</taxon>
        <taxon>Sphaerophragmiaceae</taxon>
        <taxon>Austropuccinia</taxon>
    </lineage>
</organism>
<keyword evidence="2" id="KW-1185">Reference proteome</keyword>
<dbReference type="OrthoDB" id="3253623at2759"/>
<protein>
    <submittedName>
        <fullName evidence="1">Uncharacterized protein</fullName>
    </submittedName>
</protein>
<accession>A0A9Q3HNK8</accession>
<gene>
    <name evidence="1" type="ORF">O181_051658</name>
</gene>
<sequence>MKLPLRLTQRHNEPNDHDPVCTQSLGKFIQFSQQVGMMEILHQHQQSQKPEGSPKCDICDALVWTCFTGTRNINDPPFMSIPGALTFSTYVDWFNAQEK</sequence>
<reference evidence="1" key="1">
    <citation type="submission" date="2021-03" db="EMBL/GenBank/DDBJ databases">
        <title>Draft genome sequence of rust myrtle Austropuccinia psidii MF-1, a brazilian biotype.</title>
        <authorList>
            <person name="Quecine M.C."/>
            <person name="Pachon D.M.R."/>
            <person name="Bonatelli M.L."/>
            <person name="Correr F.H."/>
            <person name="Franceschini L.M."/>
            <person name="Leite T.F."/>
            <person name="Margarido G.R.A."/>
            <person name="Almeida C.A."/>
            <person name="Ferrarezi J.A."/>
            <person name="Labate C.A."/>
        </authorList>
    </citation>
    <scope>NUCLEOTIDE SEQUENCE</scope>
    <source>
        <strain evidence="1">MF-1</strain>
    </source>
</reference>
<evidence type="ECO:0000313" key="1">
    <source>
        <dbReference type="EMBL" id="MBW0511943.1"/>
    </source>
</evidence>